<reference evidence="1 2" key="1">
    <citation type="journal article" date="2018" name="Nat. Ecol. Evol.">
        <title>Pezizomycetes genomes reveal the molecular basis of ectomycorrhizal truffle lifestyle.</title>
        <authorList>
            <person name="Murat C."/>
            <person name="Payen T."/>
            <person name="Noel B."/>
            <person name="Kuo A."/>
            <person name="Morin E."/>
            <person name="Chen J."/>
            <person name="Kohler A."/>
            <person name="Krizsan K."/>
            <person name="Balestrini R."/>
            <person name="Da Silva C."/>
            <person name="Montanini B."/>
            <person name="Hainaut M."/>
            <person name="Levati E."/>
            <person name="Barry K.W."/>
            <person name="Belfiori B."/>
            <person name="Cichocki N."/>
            <person name="Clum A."/>
            <person name="Dockter R.B."/>
            <person name="Fauchery L."/>
            <person name="Guy J."/>
            <person name="Iotti M."/>
            <person name="Le Tacon F."/>
            <person name="Lindquist E.A."/>
            <person name="Lipzen A."/>
            <person name="Malagnac F."/>
            <person name="Mello A."/>
            <person name="Molinier V."/>
            <person name="Miyauchi S."/>
            <person name="Poulain J."/>
            <person name="Riccioni C."/>
            <person name="Rubini A."/>
            <person name="Sitrit Y."/>
            <person name="Splivallo R."/>
            <person name="Traeger S."/>
            <person name="Wang M."/>
            <person name="Zifcakova L."/>
            <person name="Wipf D."/>
            <person name="Zambonelli A."/>
            <person name="Paolocci F."/>
            <person name="Nowrousian M."/>
            <person name="Ottonello S."/>
            <person name="Baldrian P."/>
            <person name="Spatafora J.W."/>
            <person name="Henrissat B."/>
            <person name="Nagy L.G."/>
            <person name="Aury J.M."/>
            <person name="Wincker P."/>
            <person name="Grigoriev I.V."/>
            <person name="Bonfante P."/>
            <person name="Martin F.M."/>
        </authorList>
    </citation>
    <scope>NUCLEOTIDE SEQUENCE [LARGE SCALE GENOMIC DNA]</scope>
    <source>
        <strain evidence="1 2">CCBAS932</strain>
    </source>
</reference>
<name>A0A3N4KGW1_9PEZI</name>
<sequence>MSFGFSVGDFAGTLQLAWTLYTKCYKIAKGAPKDFKCLRDEINTLHSSIKLLQHDALDKESVLVRAGADRVEMVKRVMRQVDVTLKELEKHSKKYESLGKEHSSSIKKWWTSVRWSAEASELDALRNKLVYHNGVISLLLTSCGK</sequence>
<dbReference type="EMBL" id="ML119148">
    <property type="protein sequence ID" value="RPB09784.1"/>
    <property type="molecule type" value="Genomic_DNA"/>
</dbReference>
<dbReference type="InParanoid" id="A0A3N4KGW1"/>
<evidence type="ECO:0000313" key="1">
    <source>
        <dbReference type="EMBL" id="RPB09784.1"/>
    </source>
</evidence>
<organism evidence="1 2">
    <name type="scientific">Morchella conica CCBAS932</name>
    <dbReference type="NCBI Taxonomy" id="1392247"/>
    <lineage>
        <taxon>Eukaryota</taxon>
        <taxon>Fungi</taxon>
        <taxon>Dikarya</taxon>
        <taxon>Ascomycota</taxon>
        <taxon>Pezizomycotina</taxon>
        <taxon>Pezizomycetes</taxon>
        <taxon>Pezizales</taxon>
        <taxon>Morchellaceae</taxon>
        <taxon>Morchella</taxon>
    </lineage>
</organism>
<protein>
    <recommendedName>
        <fullName evidence="3">Fungal N-terminal domain-containing protein</fullName>
    </recommendedName>
</protein>
<dbReference type="PANTHER" id="PTHR38886:SF1">
    <property type="entry name" value="NACHT-NTPASE AND P-LOOP NTPASES N-TERMINAL DOMAIN-CONTAINING PROTEIN"/>
    <property type="match status" value="1"/>
</dbReference>
<dbReference type="Proteomes" id="UP000277580">
    <property type="component" value="Unassembled WGS sequence"/>
</dbReference>
<accession>A0A3N4KGW1</accession>
<dbReference type="PANTHER" id="PTHR38886">
    <property type="entry name" value="SESA DOMAIN-CONTAINING PROTEIN"/>
    <property type="match status" value="1"/>
</dbReference>
<proteinExistence type="predicted"/>
<gene>
    <name evidence="1" type="ORF">P167DRAFT_547736</name>
</gene>
<keyword evidence="2" id="KW-1185">Reference proteome</keyword>
<evidence type="ECO:0000313" key="2">
    <source>
        <dbReference type="Proteomes" id="UP000277580"/>
    </source>
</evidence>
<dbReference type="AlphaFoldDB" id="A0A3N4KGW1"/>
<evidence type="ECO:0008006" key="3">
    <source>
        <dbReference type="Google" id="ProtNLM"/>
    </source>
</evidence>
<dbReference type="OrthoDB" id="3045089at2759"/>